<feature type="transmembrane region" description="Helical" evidence="2">
    <location>
        <begin position="538"/>
        <end position="558"/>
    </location>
</feature>
<evidence type="ECO:0000313" key="4">
    <source>
        <dbReference type="Proteomes" id="UP001497744"/>
    </source>
</evidence>
<feature type="transmembrane region" description="Helical" evidence="2">
    <location>
        <begin position="570"/>
        <end position="589"/>
    </location>
</feature>
<feature type="compositionally biased region" description="Low complexity" evidence="1">
    <location>
        <begin position="164"/>
        <end position="181"/>
    </location>
</feature>
<evidence type="ECO:0000313" key="3">
    <source>
        <dbReference type="EMBL" id="GIX64363.1"/>
    </source>
</evidence>
<keyword evidence="2" id="KW-0472">Membrane</keyword>
<protein>
    <submittedName>
        <fullName evidence="3">Transmembrane protein</fullName>
    </submittedName>
</protein>
<evidence type="ECO:0000256" key="1">
    <source>
        <dbReference type="SAM" id="MobiDB-lite"/>
    </source>
</evidence>
<dbReference type="GeneID" id="94195844"/>
<feature type="transmembrane region" description="Helical" evidence="2">
    <location>
        <begin position="625"/>
        <end position="643"/>
    </location>
</feature>
<feature type="transmembrane region" description="Helical" evidence="2">
    <location>
        <begin position="601"/>
        <end position="620"/>
    </location>
</feature>
<reference evidence="3 4" key="1">
    <citation type="submission" date="2021-06" db="EMBL/GenBank/DDBJ databases">
        <title>Genome sequence of Babesia caballi.</title>
        <authorList>
            <person name="Yamagishi J."/>
            <person name="Kidaka T."/>
            <person name="Ochi A."/>
        </authorList>
    </citation>
    <scope>NUCLEOTIDE SEQUENCE [LARGE SCALE GENOMIC DNA]</scope>
    <source>
        <strain evidence="3">USDA-D6B2</strain>
    </source>
</reference>
<dbReference type="RefSeq" id="XP_067716432.1">
    <property type="nucleotide sequence ID" value="XM_067860331.1"/>
</dbReference>
<sequence>MGIFCYNRYVKMGHIFSLYRKNPARYLGDFSALRELEDEFLPPASSREISRFDSASKVSDPTHHSPQQADDEDSDPNEPPLWEQFSTMRSRGGYGRGSSGPRGAFRSRQSSRVSGWHGPEADMDISQLSSIDFEVETMRNHYWRKSRGQNDWDLLLHNTDYNAASSHPSASRRSAALSSGSDTASSNRSRGVTWVQQLVDSSRDFDVETGRRSPGAASITTSRSFILAHRSGEYGYSGMSTERDLRGGQYVDHIPLHPAITMGPHSRRTSQSANSLSSDQGFMHLPTDRVLRFTSNPQGVVMSERIGLGSRNASYKSWFQSSDDIASPPWVSSHGYGTQYFIGRPVDTEDAGQMRLGSFEGAGYVQRHSRLHLDSDTRQEGNVYLLRPVSFPNSVCASQVSAQVPDDTAKYPLTASSTMNTLLRSLPYWSHRYLAMLLRAINSMSCDRDVMYHYTWLHIPTMPALNAVGVFAHVQIEMWYVEWMHEFNSDMYAFTLRDSMMIFTMGLCMNTLLSLRVYCTLDTHDQVVRFFSAFRITLLLLRYFAHPVCMFFSTYSIASMGYKIAELLNYRMLLLLSLLNTAFTFADIWSCAGIDNSGYAVHYSLFMQVLMITTAIGMLARSPTLVCLFAFNLLGYAILMYTLGCTVGFVLLELMAQVIVSTGILLFYVRTVDSNRRMLFSLHTLPYLYYLEMMRLQAEN</sequence>
<keyword evidence="2 3" id="KW-0812">Transmembrane</keyword>
<feature type="region of interest" description="Disordered" evidence="1">
    <location>
        <begin position="164"/>
        <end position="191"/>
    </location>
</feature>
<keyword evidence="2" id="KW-1133">Transmembrane helix</keyword>
<accession>A0AAV4LW18</accession>
<comment type="caution">
    <text evidence="3">The sequence shown here is derived from an EMBL/GenBank/DDBJ whole genome shotgun (WGS) entry which is preliminary data.</text>
</comment>
<evidence type="ECO:0000256" key="2">
    <source>
        <dbReference type="SAM" id="Phobius"/>
    </source>
</evidence>
<gene>
    <name evidence="3" type="ORF">BcabD6B2_37980</name>
</gene>
<feature type="region of interest" description="Disordered" evidence="1">
    <location>
        <begin position="52"/>
        <end position="121"/>
    </location>
</feature>
<proteinExistence type="predicted"/>
<dbReference type="AlphaFoldDB" id="A0AAV4LW18"/>
<organism evidence="3 4">
    <name type="scientific">Babesia caballi</name>
    <dbReference type="NCBI Taxonomy" id="5871"/>
    <lineage>
        <taxon>Eukaryota</taxon>
        <taxon>Sar</taxon>
        <taxon>Alveolata</taxon>
        <taxon>Apicomplexa</taxon>
        <taxon>Aconoidasida</taxon>
        <taxon>Piroplasmida</taxon>
        <taxon>Babesiidae</taxon>
        <taxon>Babesia</taxon>
    </lineage>
</organism>
<feature type="compositionally biased region" description="Polar residues" evidence="1">
    <location>
        <begin position="182"/>
        <end position="191"/>
    </location>
</feature>
<dbReference type="EMBL" id="BPLF01000003">
    <property type="protein sequence ID" value="GIX64363.1"/>
    <property type="molecule type" value="Genomic_DNA"/>
</dbReference>
<feature type="compositionally biased region" description="Polar residues" evidence="1">
    <location>
        <begin position="56"/>
        <end position="68"/>
    </location>
</feature>
<feature type="transmembrane region" description="Helical" evidence="2">
    <location>
        <begin position="649"/>
        <end position="669"/>
    </location>
</feature>
<dbReference type="Proteomes" id="UP001497744">
    <property type="component" value="Unassembled WGS sequence"/>
</dbReference>
<name>A0AAV4LW18_BABCB</name>
<keyword evidence="4" id="KW-1185">Reference proteome</keyword>